<dbReference type="InterPro" id="IPR011606">
    <property type="entry name" value="Brnchd-chn_aa_trnsp_permease"/>
</dbReference>
<dbReference type="Proteomes" id="UP001236559">
    <property type="component" value="Unassembled WGS sequence"/>
</dbReference>
<feature type="transmembrane region" description="Helical" evidence="8">
    <location>
        <begin position="186"/>
        <end position="202"/>
    </location>
</feature>
<keyword evidence="5 8" id="KW-0812">Transmembrane</keyword>
<feature type="transmembrane region" description="Helical" evidence="8">
    <location>
        <begin position="129"/>
        <end position="156"/>
    </location>
</feature>
<keyword evidence="4" id="KW-1003">Cell membrane</keyword>
<evidence type="ECO:0000313" key="10">
    <source>
        <dbReference type="Proteomes" id="UP001236559"/>
    </source>
</evidence>
<comment type="caution">
    <text evidence="9">The sequence shown here is derived from an EMBL/GenBank/DDBJ whole genome shotgun (WGS) entry which is preliminary data.</text>
</comment>
<organism evidence="9 10">
    <name type="scientific">Peptoniphilus koenoeneniae</name>
    <dbReference type="NCBI Taxonomy" id="507751"/>
    <lineage>
        <taxon>Bacteria</taxon>
        <taxon>Bacillati</taxon>
        <taxon>Bacillota</taxon>
        <taxon>Tissierellia</taxon>
        <taxon>Tissierellales</taxon>
        <taxon>Peptoniphilaceae</taxon>
        <taxon>Peptoniphilus</taxon>
    </lineage>
</organism>
<comment type="similarity">
    <text evidence="2">Belongs to the AzlC family.</text>
</comment>
<name>A0ABU0AVH5_9FIRM</name>
<feature type="transmembrane region" description="Helical" evidence="8">
    <location>
        <begin position="208"/>
        <end position="226"/>
    </location>
</feature>
<evidence type="ECO:0000256" key="1">
    <source>
        <dbReference type="ARBA" id="ARBA00004651"/>
    </source>
</evidence>
<accession>A0ABU0AVH5</accession>
<evidence type="ECO:0000256" key="7">
    <source>
        <dbReference type="ARBA" id="ARBA00023136"/>
    </source>
</evidence>
<feature type="transmembrane region" description="Helical" evidence="8">
    <location>
        <begin position="40"/>
        <end position="60"/>
    </location>
</feature>
<protein>
    <submittedName>
        <fullName evidence="9">4-azaleucine resistance transporter AzlC</fullName>
    </submittedName>
</protein>
<evidence type="ECO:0000256" key="4">
    <source>
        <dbReference type="ARBA" id="ARBA00022475"/>
    </source>
</evidence>
<dbReference type="EMBL" id="JAUSTN010000006">
    <property type="protein sequence ID" value="MDQ0275274.1"/>
    <property type="molecule type" value="Genomic_DNA"/>
</dbReference>
<keyword evidence="10" id="KW-1185">Reference proteome</keyword>
<dbReference type="Pfam" id="PF03591">
    <property type="entry name" value="AzlC"/>
    <property type="match status" value="1"/>
</dbReference>
<evidence type="ECO:0000256" key="6">
    <source>
        <dbReference type="ARBA" id="ARBA00022989"/>
    </source>
</evidence>
<keyword evidence="7 8" id="KW-0472">Membrane</keyword>
<dbReference type="PANTHER" id="PTHR34979:SF1">
    <property type="entry name" value="INNER MEMBRANE PROTEIN YGAZ"/>
    <property type="match status" value="1"/>
</dbReference>
<evidence type="ECO:0000256" key="2">
    <source>
        <dbReference type="ARBA" id="ARBA00010735"/>
    </source>
</evidence>
<evidence type="ECO:0000256" key="5">
    <source>
        <dbReference type="ARBA" id="ARBA00022692"/>
    </source>
</evidence>
<gene>
    <name evidence="9" type="ORF">J2S72_001299</name>
</gene>
<dbReference type="RefSeq" id="WP_307495208.1">
    <property type="nucleotide sequence ID" value="NZ_JAUSTN010000006.1"/>
</dbReference>
<evidence type="ECO:0000256" key="8">
    <source>
        <dbReference type="SAM" id="Phobius"/>
    </source>
</evidence>
<evidence type="ECO:0000313" key="9">
    <source>
        <dbReference type="EMBL" id="MDQ0275274.1"/>
    </source>
</evidence>
<proteinExistence type="inferred from homology"/>
<evidence type="ECO:0000256" key="3">
    <source>
        <dbReference type="ARBA" id="ARBA00022448"/>
    </source>
</evidence>
<comment type="subcellular location">
    <subcellularLocation>
        <location evidence="1">Cell membrane</location>
        <topology evidence="1">Multi-pass membrane protein</topology>
    </subcellularLocation>
</comment>
<sequence>MTNKKKIIEQAFISSIPIFAGYLALGTGFGMIYISKGFNFLGGLLMSIFIYGGSMQYVAIDLFVNHVSLSTVAITTLLVNARHLFYGISLIDKYKNAGLKKPYMIFALTDETYSLVVAENKIAKEDRHLYYFFLSLFNHIYWILGSFVGMMIGTFIKFDTKGMDFALTALFVTIVTDQLKNKKSYLPSFIGFATSLACLLIFGRDHFLIPTMLIIAVILLIFRERLEK</sequence>
<dbReference type="PANTHER" id="PTHR34979">
    <property type="entry name" value="INNER MEMBRANE PROTEIN YGAZ"/>
    <property type="match status" value="1"/>
</dbReference>
<reference evidence="9 10" key="1">
    <citation type="submission" date="2023-07" db="EMBL/GenBank/DDBJ databases">
        <title>Genomic Encyclopedia of Type Strains, Phase IV (KMG-IV): sequencing the most valuable type-strain genomes for metagenomic binning, comparative biology and taxonomic classification.</title>
        <authorList>
            <person name="Goeker M."/>
        </authorList>
    </citation>
    <scope>NUCLEOTIDE SEQUENCE [LARGE SCALE GENOMIC DNA]</scope>
    <source>
        <strain evidence="9 10">DSM 22616</strain>
    </source>
</reference>
<feature type="transmembrane region" description="Helical" evidence="8">
    <location>
        <begin position="12"/>
        <end position="34"/>
    </location>
</feature>
<keyword evidence="3" id="KW-0813">Transport</keyword>
<keyword evidence="6 8" id="KW-1133">Transmembrane helix</keyword>